<proteinExistence type="inferred from homology"/>
<dbReference type="InterPro" id="IPR037185">
    <property type="entry name" value="EmrE-like"/>
</dbReference>
<dbReference type="GO" id="GO:0015199">
    <property type="term" value="F:amino-acid betaine transmembrane transporter activity"/>
    <property type="evidence" value="ECO:0007669"/>
    <property type="project" value="TreeGrafter"/>
</dbReference>
<accession>A0A975IHU8</accession>
<dbReference type="EMBL" id="CP072793">
    <property type="protein sequence ID" value="QTR54277.1"/>
    <property type="molecule type" value="Genomic_DNA"/>
</dbReference>
<gene>
    <name evidence="10" type="ORF">J9260_04065</name>
</gene>
<dbReference type="Gene3D" id="1.10.3730.20">
    <property type="match status" value="1"/>
</dbReference>
<evidence type="ECO:0000256" key="5">
    <source>
        <dbReference type="ARBA" id="ARBA00022989"/>
    </source>
</evidence>
<evidence type="ECO:0000256" key="9">
    <source>
        <dbReference type="SAM" id="Phobius"/>
    </source>
</evidence>
<dbReference type="GO" id="GO:0015220">
    <property type="term" value="F:choline transmembrane transporter activity"/>
    <property type="evidence" value="ECO:0007669"/>
    <property type="project" value="TreeGrafter"/>
</dbReference>
<name>A0A975IHU8_9GAMM</name>
<dbReference type="InterPro" id="IPR045324">
    <property type="entry name" value="Small_multidrug_res"/>
</dbReference>
<dbReference type="GO" id="GO:0031460">
    <property type="term" value="P:glycine betaine transport"/>
    <property type="evidence" value="ECO:0007669"/>
    <property type="project" value="TreeGrafter"/>
</dbReference>
<dbReference type="AlphaFoldDB" id="A0A975IHU8"/>
<dbReference type="SUPFAM" id="SSF103481">
    <property type="entry name" value="Multidrug resistance efflux transporter EmrE"/>
    <property type="match status" value="1"/>
</dbReference>
<keyword evidence="3" id="KW-1003">Cell membrane</keyword>
<dbReference type="PANTHER" id="PTHR30561">
    <property type="entry name" value="SMR FAMILY PROTON-DEPENDENT DRUG EFFLUX TRANSPORTER SUGE"/>
    <property type="match status" value="1"/>
</dbReference>
<keyword evidence="2" id="KW-0813">Transport</keyword>
<evidence type="ECO:0000313" key="11">
    <source>
        <dbReference type="Proteomes" id="UP000672009"/>
    </source>
</evidence>
<feature type="transmembrane region" description="Helical" evidence="9">
    <location>
        <begin position="32"/>
        <end position="50"/>
    </location>
</feature>
<evidence type="ECO:0000256" key="7">
    <source>
        <dbReference type="ARBA" id="ARBA00038032"/>
    </source>
</evidence>
<evidence type="ECO:0000256" key="1">
    <source>
        <dbReference type="ARBA" id="ARBA00004651"/>
    </source>
</evidence>
<evidence type="ECO:0000256" key="4">
    <source>
        <dbReference type="ARBA" id="ARBA00022692"/>
    </source>
</evidence>
<feature type="transmembrane region" description="Helical" evidence="9">
    <location>
        <begin position="84"/>
        <end position="103"/>
    </location>
</feature>
<keyword evidence="11" id="KW-1185">Reference proteome</keyword>
<dbReference type="KEGG" id="tun:J9260_04065"/>
<dbReference type="Pfam" id="PF00893">
    <property type="entry name" value="Multi_Drug_Res"/>
    <property type="match status" value="1"/>
</dbReference>
<dbReference type="FunFam" id="1.10.3730.20:FF:000001">
    <property type="entry name" value="Quaternary ammonium compound resistance transporter SugE"/>
    <property type="match status" value="1"/>
</dbReference>
<keyword evidence="4 8" id="KW-0812">Transmembrane</keyword>
<keyword evidence="6 9" id="KW-0472">Membrane</keyword>
<sequence length="109" mass="11970">MAYFYLTLAIIAEVIATSSLRATEEFTKPIPTLIMVIGYGLAFYFMTLALRTLPLGFTYAVWSGLGIVLISVIGIIFYDERLDLAAALGMGMIIAGVMIIQLFSKIVKH</sequence>
<protein>
    <submittedName>
        <fullName evidence="10">Multidrug efflux SMR transporter</fullName>
    </submittedName>
</protein>
<dbReference type="PANTHER" id="PTHR30561:SF1">
    <property type="entry name" value="MULTIDRUG TRANSPORTER EMRE"/>
    <property type="match status" value="1"/>
</dbReference>
<evidence type="ECO:0000256" key="3">
    <source>
        <dbReference type="ARBA" id="ARBA00022475"/>
    </source>
</evidence>
<organism evidence="10 11">
    <name type="scientific">Thiothrix unzii</name>
    <dbReference type="NCBI Taxonomy" id="111769"/>
    <lineage>
        <taxon>Bacteria</taxon>
        <taxon>Pseudomonadati</taxon>
        <taxon>Pseudomonadota</taxon>
        <taxon>Gammaproteobacteria</taxon>
        <taxon>Thiotrichales</taxon>
        <taxon>Thiotrichaceae</taxon>
        <taxon>Thiothrix</taxon>
    </lineage>
</organism>
<dbReference type="GO" id="GO:0005886">
    <property type="term" value="C:plasma membrane"/>
    <property type="evidence" value="ECO:0007669"/>
    <property type="project" value="UniProtKB-SubCell"/>
</dbReference>
<keyword evidence="5 9" id="KW-1133">Transmembrane helix</keyword>
<evidence type="ECO:0000313" key="10">
    <source>
        <dbReference type="EMBL" id="QTR54277.1"/>
    </source>
</evidence>
<dbReference type="GO" id="GO:0015297">
    <property type="term" value="F:antiporter activity"/>
    <property type="evidence" value="ECO:0007669"/>
    <property type="project" value="TreeGrafter"/>
</dbReference>
<dbReference type="InterPro" id="IPR000390">
    <property type="entry name" value="Small_drug/metabolite_transptr"/>
</dbReference>
<evidence type="ECO:0000256" key="2">
    <source>
        <dbReference type="ARBA" id="ARBA00022448"/>
    </source>
</evidence>
<dbReference type="Proteomes" id="UP000672009">
    <property type="component" value="Chromosome"/>
</dbReference>
<dbReference type="RefSeq" id="WP_210219772.1">
    <property type="nucleotide sequence ID" value="NZ_CP072793.1"/>
</dbReference>
<comment type="similarity">
    <text evidence="7 8">Belongs to the drug/metabolite transporter (DMT) superfamily. Small multidrug resistance (SMR) (TC 2.A.7.1) family.</text>
</comment>
<evidence type="ECO:0000256" key="8">
    <source>
        <dbReference type="RuleBase" id="RU003942"/>
    </source>
</evidence>
<dbReference type="GO" id="GO:1990961">
    <property type="term" value="P:xenobiotic detoxification by transmembrane export across the plasma membrane"/>
    <property type="evidence" value="ECO:0007669"/>
    <property type="project" value="UniProtKB-ARBA"/>
</dbReference>
<evidence type="ECO:0000256" key="6">
    <source>
        <dbReference type="ARBA" id="ARBA00023136"/>
    </source>
</evidence>
<comment type="subcellular location">
    <subcellularLocation>
        <location evidence="1 8">Cell membrane</location>
        <topology evidence="1 8">Multi-pass membrane protein</topology>
    </subcellularLocation>
</comment>
<feature type="transmembrane region" description="Helical" evidence="9">
    <location>
        <begin position="57"/>
        <end position="78"/>
    </location>
</feature>
<reference evidence="10" key="1">
    <citation type="submission" date="2021-04" db="EMBL/GenBank/DDBJ databases">
        <title>Genomics, taxonomy and metabolism of representatives of sulfur bacteria of the genus Thiothrix: Thiothrix fructosivorans QT, Thiothrix unzii A1T and three new species, Thiothrix subterranea sp. nov., Thiothrix litoralis sp. nov. and 'Candidatus Thiothrix anitrata' sp. nov.</title>
        <authorList>
            <person name="Ravin N.V."/>
            <person name="Smolyakov D."/>
            <person name="Rudenko T.S."/>
            <person name="Mardanov A.V."/>
            <person name="Beletsky A.V."/>
            <person name="Markov N.D."/>
            <person name="Fomenkov A.I."/>
            <person name="Roberts R.J."/>
            <person name="Karnachuk O.V."/>
            <person name="Novikov A."/>
            <person name="Grabovich M.Y."/>
        </authorList>
    </citation>
    <scope>NUCLEOTIDE SEQUENCE</scope>
    <source>
        <strain evidence="10">A1</strain>
    </source>
</reference>